<reference evidence="1" key="2">
    <citation type="journal article" date="2015" name="Data Brief">
        <title>Shoot transcriptome of the giant reed, Arundo donax.</title>
        <authorList>
            <person name="Barrero R.A."/>
            <person name="Guerrero F.D."/>
            <person name="Moolhuijzen P."/>
            <person name="Goolsby J.A."/>
            <person name="Tidwell J."/>
            <person name="Bellgard S.E."/>
            <person name="Bellgard M.I."/>
        </authorList>
    </citation>
    <scope>NUCLEOTIDE SEQUENCE</scope>
    <source>
        <tissue evidence="1">Shoot tissue taken approximately 20 cm above the soil surface</tissue>
    </source>
</reference>
<name>A0A0A8ZWK7_ARUDO</name>
<reference evidence="1" key="1">
    <citation type="submission" date="2014-09" db="EMBL/GenBank/DDBJ databases">
        <authorList>
            <person name="Magalhaes I.L.F."/>
            <person name="Oliveira U."/>
            <person name="Santos F.R."/>
            <person name="Vidigal T.H.D.A."/>
            <person name="Brescovit A.D."/>
            <person name="Santos A.J."/>
        </authorList>
    </citation>
    <scope>NUCLEOTIDE SEQUENCE</scope>
    <source>
        <tissue evidence="1">Shoot tissue taken approximately 20 cm above the soil surface</tissue>
    </source>
</reference>
<sequence>MRPAVRRGR</sequence>
<evidence type="ECO:0000313" key="1">
    <source>
        <dbReference type="EMBL" id="JAD41120.1"/>
    </source>
</evidence>
<accession>A0A0A8ZWK7</accession>
<proteinExistence type="predicted"/>
<organism evidence="1">
    <name type="scientific">Arundo donax</name>
    <name type="common">Giant reed</name>
    <name type="synonym">Donax arundinaceus</name>
    <dbReference type="NCBI Taxonomy" id="35708"/>
    <lineage>
        <taxon>Eukaryota</taxon>
        <taxon>Viridiplantae</taxon>
        <taxon>Streptophyta</taxon>
        <taxon>Embryophyta</taxon>
        <taxon>Tracheophyta</taxon>
        <taxon>Spermatophyta</taxon>
        <taxon>Magnoliopsida</taxon>
        <taxon>Liliopsida</taxon>
        <taxon>Poales</taxon>
        <taxon>Poaceae</taxon>
        <taxon>PACMAD clade</taxon>
        <taxon>Arundinoideae</taxon>
        <taxon>Arundineae</taxon>
        <taxon>Arundo</taxon>
    </lineage>
</organism>
<dbReference type="EMBL" id="GBRH01256775">
    <property type="protein sequence ID" value="JAD41120.1"/>
    <property type="molecule type" value="Transcribed_RNA"/>
</dbReference>
<protein>
    <submittedName>
        <fullName evidence="1">Uncharacterized protein</fullName>
    </submittedName>
</protein>